<reference evidence="2" key="1">
    <citation type="submission" date="2021-01" db="EMBL/GenBank/DDBJ databases">
        <authorList>
            <person name="Corre E."/>
            <person name="Pelletier E."/>
            <person name="Niang G."/>
            <person name="Scheremetjew M."/>
            <person name="Finn R."/>
            <person name="Kale V."/>
            <person name="Holt S."/>
            <person name="Cochrane G."/>
            <person name="Meng A."/>
            <person name="Brown T."/>
            <person name="Cohen L."/>
        </authorList>
    </citation>
    <scope>NUCLEOTIDE SEQUENCE</scope>
    <source>
        <strain evidence="2">MM31A-1</strain>
    </source>
</reference>
<feature type="region of interest" description="Disordered" evidence="1">
    <location>
        <begin position="172"/>
        <end position="194"/>
    </location>
</feature>
<dbReference type="AlphaFoldDB" id="A0A7S3V468"/>
<proteinExistence type="predicted"/>
<accession>A0A7S3V468</accession>
<evidence type="ECO:0000256" key="1">
    <source>
        <dbReference type="SAM" id="MobiDB-lite"/>
    </source>
</evidence>
<sequence length="194" mass="21937">MKVNNVGKYTIWESGMKDILRDNGVEYQIDRRGNITSASSPRVNEWMIQHMDSSPFHKLCCRSDISAKKINEYLSNHSTCRRSRNAIVTGLDEIYQRTPLYMLAMNPFAPAEAVAGTIVHDNMDALITTDDHDMTPLDYAMEYNIPGLLRLVEALCLHRQFTTSIRSGSSKITSLANGQGQRERVRKRGIAEVT</sequence>
<evidence type="ECO:0000313" key="2">
    <source>
        <dbReference type="EMBL" id="CAE0455803.1"/>
    </source>
</evidence>
<protein>
    <submittedName>
        <fullName evidence="2">Uncharacterized protein</fullName>
    </submittedName>
</protein>
<organism evidence="2">
    <name type="scientific">Chaetoceros debilis</name>
    <dbReference type="NCBI Taxonomy" id="122233"/>
    <lineage>
        <taxon>Eukaryota</taxon>
        <taxon>Sar</taxon>
        <taxon>Stramenopiles</taxon>
        <taxon>Ochrophyta</taxon>
        <taxon>Bacillariophyta</taxon>
        <taxon>Coscinodiscophyceae</taxon>
        <taxon>Chaetocerotophycidae</taxon>
        <taxon>Chaetocerotales</taxon>
        <taxon>Chaetocerotaceae</taxon>
        <taxon>Chaetoceros</taxon>
    </lineage>
</organism>
<dbReference type="EMBL" id="HBIO01000898">
    <property type="protein sequence ID" value="CAE0455803.1"/>
    <property type="molecule type" value="Transcribed_RNA"/>
</dbReference>
<name>A0A7S3V468_9STRA</name>
<gene>
    <name evidence="2" type="ORF">CDEB00056_LOCUS644</name>
</gene>